<keyword evidence="3" id="KW-1185">Reference proteome</keyword>
<protein>
    <submittedName>
        <fullName evidence="2">Retromer subunit</fullName>
    </submittedName>
</protein>
<name>A0AAV5RDA2_STABA</name>
<dbReference type="Pfam" id="PF03643">
    <property type="entry name" value="Vps26"/>
    <property type="match status" value="1"/>
</dbReference>
<dbReference type="Gene3D" id="2.60.40.640">
    <property type="match status" value="2"/>
</dbReference>
<sequence length="301" mass="35190">MSFFMRPPLEVEIKFSNEESRKKVDLRPKHGASQHKLAPLFAHDETVSGSVILRPRDGRRVEHNGVKIKFVGTIEQMNRDKPVDNDDFISWAHELSGPEEIRHPETLNFEFKNVEKQFESYNGIKVQLRYYVQVTVYTRSNEVTQERDIFVYHYDKEPQSQNVVTMDIGIESCLHIEFEYAKNHFSLTDTIVGRIYFLMVRLKLKHMELSLVRKETSGIGTNATNENEVIVRYEIMDGAPVRGEQIPIRMHLGGFDLVPTMKDINKKFSVRTFMSLVLVDESGRRYFKQSELMLYRPEPEL</sequence>
<gene>
    <name evidence="2" type="ORF">DASB73_002630</name>
</gene>
<evidence type="ECO:0000313" key="2">
    <source>
        <dbReference type="EMBL" id="GMM49305.1"/>
    </source>
</evidence>
<reference evidence="2 3" key="1">
    <citation type="journal article" date="2023" name="Elife">
        <title>Identification of key yeast species and microbe-microbe interactions impacting larval growth of Drosophila in the wild.</title>
        <authorList>
            <person name="Mure A."/>
            <person name="Sugiura Y."/>
            <person name="Maeda R."/>
            <person name="Honda K."/>
            <person name="Sakurai N."/>
            <person name="Takahashi Y."/>
            <person name="Watada M."/>
            <person name="Katoh T."/>
            <person name="Gotoh A."/>
            <person name="Gotoh Y."/>
            <person name="Taniguchi I."/>
            <person name="Nakamura K."/>
            <person name="Hayashi T."/>
            <person name="Katayama T."/>
            <person name="Uemura T."/>
            <person name="Hattori Y."/>
        </authorList>
    </citation>
    <scope>NUCLEOTIDE SEQUENCE [LARGE SCALE GENOMIC DNA]</scope>
    <source>
        <strain evidence="2 3">SB-73</strain>
    </source>
</reference>
<dbReference type="GO" id="GO:0006886">
    <property type="term" value="P:intracellular protein transport"/>
    <property type="evidence" value="ECO:0007669"/>
    <property type="project" value="InterPro"/>
</dbReference>
<comment type="caution">
    <text evidence="2">The sequence shown here is derived from an EMBL/GenBank/DDBJ whole genome shotgun (WGS) entry which is preliminary data.</text>
</comment>
<accession>A0AAV5RDA2</accession>
<organism evidence="2 3">
    <name type="scientific">Starmerella bacillaris</name>
    <name type="common">Yeast</name>
    <name type="synonym">Candida zemplinina</name>
    <dbReference type="NCBI Taxonomy" id="1247836"/>
    <lineage>
        <taxon>Eukaryota</taxon>
        <taxon>Fungi</taxon>
        <taxon>Dikarya</taxon>
        <taxon>Ascomycota</taxon>
        <taxon>Saccharomycotina</taxon>
        <taxon>Dipodascomycetes</taxon>
        <taxon>Dipodascales</taxon>
        <taxon>Trichomonascaceae</taxon>
        <taxon>Starmerella</taxon>
    </lineage>
</organism>
<dbReference type="PANTHER" id="PTHR12233">
    <property type="entry name" value="VACUOLAR PROTEIN SORTING 26 RELATED"/>
    <property type="match status" value="1"/>
</dbReference>
<dbReference type="AlphaFoldDB" id="A0AAV5RDA2"/>
<evidence type="ECO:0000256" key="1">
    <source>
        <dbReference type="ARBA" id="ARBA00009100"/>
    </source>
</evidence>
<dbReference type="Proteomes" id="UP001362899">
    <property type="component" value="Unassembled WGS sequence"/>
</dbReference>
<evidence type="ECO:0000313" key="3">
    <source>
        <dbReference type="Proteomes" id="UP001362899"/>
    </source>
</evidence>
<dbReference type="EMBL" id="BTGC01000001">
    <property type="protein sequence ID" value="GMM49305.1"/>
    <property type="molecule type" value="Genomic_DNA"/>
</dbReference>
<comment type="similarity">
    <text evidence="1">Belongs to the VPS26 family.</text>
</comment>
<proteinExistence type="inferred from homology"/>
<dbReference type="InterPro" id="IPR028934">
    <property type="entry name" value="Vps26-related"/>
</dbReference>
<dbReference type="InterPro" id="IPR014752">
    <property type="entry name" value="Arrestin-like_C"/>
</dbReference>